<dbReference type="Proteomes" id="UP001208186">
    <property type="component" value="Unassembled WGS sequence"/>
</dbReference>
<dbReference type="RefSeq" id="WP_315910351.1">
    <property type="nucleotide sequence ID" value="NZ_JAOPKC010000034.1"/>
</dbReference>
<gene>
    <name evidence="3" type="ORF">OB914_14175</name>
    <name evidence="2" type="ORF">OB916_16285</name>
</gene>
<dbReference type="EMBL" id="JAOPKD010000019">
    <property type="protein sequence ID" value="MCU4728101.1"/>
    <property type="molecule type" value="Genomic_DNA"/>
</dbReference>
<evidence type="ECO:0000313" key="2">
    <source>
        <dbReference type="EMBL" id="MCU4719603.1"/>
    </source>
</evidence>
<organism evidence="3 5">
    <name type="scientific">Halapricum hydrolyticum</name>
    <dbReference type="NCBI Taxonomy" id="2979991"/>
    <lineage>
        <taxon>Archaea</taxon>
        <taxon>Methanobacteriati</taxon>
        <taxon>Methanobacteriota</taxon>
        <taxon>Stenosarchaea group</taxon>
        <taxon>Halobacteria</taxon>
        <taxon>Halobacteriales</taxon>
        <taxon>Haloarculaceae</taxon>
        <taxon>Halapricum</taxon>
    </lineage>
</organism>
<reference evidence="3" key="1">
    <citation type="submission" date="2023-02" db="EMBL/GenBank/DDBJ databases">
        <title>Enrichment on poylsaccharides allowed isolation of novel metabolic and taxonomic groups of Haloarchaea.</title>
        <authorList>
            <person name="Sorokin D.Y."/>
            <person name="Elcheninov A.G."/>
            <person name="Khizhniak T.V."/>
            <person name="Kolganova T.V."/>
            <person name="Kublanov I.V."/>
        </authorList>
    </citation>
    <scope>NUCLEOTIDE SEQUENCE</scope>
    <source>
        <strain evidence="2 4">HArc-curdl5-1</strain>
        <strain evidence="3">HArc-curdl7</strain>
    </source>
</reference>
<accession>A0AAE3LFR3</accession>
<feature type="region of interest" description="Disordered" evidence="1">
    <location>
        <begin position="1"/>
        <end position="28"/>
    </location>
</feature>
<protein>
    <submittedName>
        <fullName evidence="3">Uncharacterized protein</fullName>
    </submittedName>
</protein>
<dbReference type="Proteomes" id="UP001209746">
    <property type="component" value="Unassembled WGS sequence"/>
</dbReference>
<evidence type="ECO:0000313" key="4">
    <source>
        <dbReference type="Proteomes" id="UP001208186"/>
    </source>
</evidence>
<dbReference type="EMBL" id="JAOPKC010000034">
    <property type="protein sequence ID" value="MCU4719603.1"/>
    <property type="molecule type" value="Genomic_DNA"/>
</dbReference>
<evidence type="ECO:0000313" key="3">
    <source>
        <dbReference type="EMBL" id="MCU4728101.1"/>
    </source>
</evidence>
<dbReference type="AlphaFoldDB" id="A0AAE3LFR3"/>
<name>A0AAE3LFR3_9EURY</name>
<proteinExistence type="predicted"/>
<evidence type="ECO:0000256" key="1">
    <source>
        <dbReference type="SAM" id="MobiDB-lite"/>
    </source>
</evidence>
<sequence>MTSDIDSDEQRSEPVDWESVSPDPDLKDDLGYELGDIDVIETNNGSGQILLLPPDEESIRDKSFMVAQKSLLVDLIDSC</sequence>
<evidence type="ECO:0000313" key="5">
    <source>
        <dbReference type="Proteomes" id="UP001209746"/>
    </source>
</evidence>
<keyword evidence="4" id="KW-1185">Reference proteome</keyword>
<comment type="caution">
    <text evidence="3">The sequence shown here is derived from an EMBL/GenBank/DDBJ whole genome shotgun (WGS) entry which is preliminary data.</text>
</comment>